<dbReference type="Gene3D" id="1.10.760.10">
    <property type="entry name" value="Cytochrome c-like domain"/>
    <property type="match status" value="1"/>
</dbReference>
<gene>
    <name evidence="9" type="ORF">pE3SP1_p040</name>
</gene>
<dbReference type="InterPro" id="IPR036909">
    <property type="entry name" value="Cyt_c-like_dom_sf"/>
</dbReference>
<keyword evidence="5 6" id="KW-0408">Iron</keyword>
<dbReference type="RefSeq" id="WP_181375554.1">
    <property type="nucleotide sequence ID" value="NZ_MG869617.1"/>
</dbReference>
<keyword evidence="9" id="KW-0614">Plasmid</keyword>
<evidence type="ECO:0000256" key="6">
    <source>
        <dbReference type="PROSITE-ProRule" id="PRU00433"/>
    </source>
</evidence>
<dbReference type="PRINTS" id="PR00605">
    <property type="entry name" value="CYTCHROMECIC"/>
</dbReference>
<dbReference type="GO" id="GO:0005506">
    <property type="term" value="F:iron ion binding"/>
    <property type="evidence" value="ECO:0007669"/>
    <property type="project" value="InterPro"/>
</dbReference>
<geneLocation type="plasmid" evidence="9">
    <name>pE3SP1</name>
</geneLocation>
<sequence>MKFQIKHQRLSWQQRVSLALLASLAAWTAPAAAVDEAAQLALGKRLFTHGTVPACAVCHTLQAAGAEGAIGPILDELKPDEARVAKALRNGLGQMPSYKDKLSDAEITALARYVAKMSGGAR</sequence>
<keyword evidence="7" id="KW-0732">Signal</keyword>
<evidence type="ECO:0000256" key="5">
    <source>
        <dbReference type="ARBA" id="ARBA00023004"/>
    </source>
</evidence>
<feature type="chain" id="PRO_5015423170" evidence="7">
    <location>
        <begin position="32"/>
        <end position="122"/>
    </location>
</feature>
<evidence type="ECO:0000313" key="9">
    <source>
        <dbReference type="EMBL" id="AWD72074.1"/>
    </source>
</evidence>
<reference evidence="9" key="1">
    <citation type="submission" date="2018-01" db="EMBL/GenBank/DDBJ databases">
        <title>Plasmids of psychrophilic Polaromonas spp. isolated from Arctic and Antarctic glaciers.</title>
        <authorList>
            <person name="Dziewit L."/>
            <person name="Ciok A."/>
        </authorList>
    </citation>
    <scope>NUCLEOTIDE SEQUENCE</scope>
    <source>
        <plasmid evidence="9">pE3SP1</plasmid>
    </source>
</reference>
<dbReference type="InterPro" id="IPR009056">
    <property type="entry name" value="Cyt_c-like_dom"/>
</dbReference>
<keyword evidence="1" id="KW-0813">Transport</keyword>
<accession>A0A2S1FHX0</accession>
<keyword evidence="4" id="KW-0249">Electron transport</keyword>
<feature type="signal peptide" evidence="7">
    <location>
        <begin position="1"/>
        <end position="31"/>
    </location>
</feature>
<proteinExistence type="predicted"/>
<feature type="domain" description="Cytochrome c" evidence="8">
    <location>
        <begin position="38"/>
        <end position="118"/>
    </location>
</feature>
<evidence type="ECO:0000256" key="4">
    <source>
        <dbReference type="ARBA" id="ARBA00022982"/>
    </source>
</evidence>
<evidence type="ECO:0000256" key="3">
    <source>
        <dbReference type="ARBA" id="ARBA00022723"/>
    </source>
</evidence>
<keyword evidence="3 6" id="KW-0479">Metal-binding</keyword>
<evidence type="ECO:0000256" key="1">
    <source>
        <dbReference type="ARBA" id="ARBA00022448"/>
    </source>
</evidence>
<dbReference type="PROSITE" id="PS51007">
    <property type="entry name" value="CYTC"/>
    <property type="match status" value="1"/>
</dbReference>
<evidence type="ECO:0000256" key="2">
    <source>
        <dbReference type="ARBA" id="ARBA00022617"/>
    </source>
</evidence>
<dbReference type="InterPro" id="IPR008168">
    <property type="entry name" value="Cyt_C_IC"/>
</dbReference>
<dbReference type="Pfam" id="PF13442">
    <property type="entry name" value="Cytochrome_CBB3"/>
    <property type="match status" value="1"/>
</dbReference>
<organism evidence="9">
    <name type="scientific">Polaromonas sp. E3S</name>
    <dbReference type="NCBI Taxonomy" id="1840265"/>
    <lineage>
        <taxon>Bacteria</taxon>
        <taxon>Pseudomonadati</taxon>
        <taxon>Pseudomonadota</taxon>
        <taxon>Betaproteobacteria</taxon>
        <taxon>Burkholderiales</taxon>
        <taxon>Comamonadaceae</taxon>
        <taxon>Polaromonas</taxon>
    </lineage>
</organism>
<name>A0A2S1FHX0_9BURK</name>
<protein>
    <submittedName>
        <fullName evidence="9">Cytochrome C oxidase</fullName>
    </submittedName>
</protein>
<keyword evidence="2 6" id="KW-0349">Heme</keyword>
<dbReference type="SUPFAM" id="SSF46626">
    <property type="entry name" value="Cytochrome c"/>
    <property type="match status" value="1"/>
</dbReference>
<dbReference type="GO" id="GO:0009055">
    <property type="term" value="F:electron transfer activity"/>
    <property type="evidence" value="ECO:0007669"/>
    <property type="project" value="InterPro"/>
</dbReference>
<evidence type="ECO:0000256" key="7">
    <source>
        <dbReference type="SAM" id="SignalP"/>
    </source>
</evidence>
<dbReference type="EMBL" id="MG869617">
    <property type="protein sequence ID" value="AWD72074.1"/>
    <property type="molecule type" value="Genomic_DNA"/>
</dbReference>
<dbReference type="GO" id="GO:0020037">
    <property type="term" value="F:heme binding"/>
    <property type="evidence" value="ECO:0007669"/>
    <property type="project" value="InterPro"/>
</dbReference>
<evidence type="ECO:0000259" key="8">
    <source>
        <dbReference type="PROSITE" id="PS51007"/>
    </source>
</evidence>
<dbReference type="AlphaFoldDB" id="A0A2S1FHX0"/>